<evidence type="ECO:0000313" key="4">
    <source>
        <dbReference type="Proteomes" id="UP000320176"/>
    </source>
</evidence>
<dbReference type="EMBL" id="SJPN01000004">
    <property type="protein sequence ID" value="TWU02730.1"/>
    <property type="molecule type" value="Genomic_DNA"/>
</dbReference>
<dbReference type="OrthoDB" id="245674at2"/>
<evidence type="ECO:0000256" key="1">
    <source>
        <dbReference type="SAM" id="MobiDB-lite"/>
    </source>
</evidence>
<feature type="transmembrane region" description="Helical" evidence="2">
    <location>
        <begin position="9"/>
        <end position="27"/>
    </location>
</feature>
<comment type="caution">
    <text evidence="3">The sequence shown here is derived from an EMBL/GenBank/DDBJ whole genome shotgun (WGS) entry which is preliminary data.</text>
</comment>
<feature type="region of interest" description="Disordered" evidence="1">
    <location>
        <begin position="1080"/>
        <end position="1102"/>
    </location>
</feature>
<name>A0A5C6ASR4_9BACT</name>
<keyword evidence="4" id="KW-1185">Reference proteome</keyword>
<feature type="compositionally biased region" description="Polar residues" evidence="1">
    <location>
        <begin position="216"/>
        <end position="233"/>
    </location>
</feature>
<dbReference type="Proteomes" id="UP000320176">
    <property type="component" value="Unassembled WGS sequence"/>
</dbReference>
<organism evidence="3 4">
    <name type="scientific">Stieleria varia</name>
    <dbReference type="NCBI Taxonomy" id="2528005"/>
    <lineage>
        <taxon>Bacteria</taxon>
        <taxon>Pseudomonadati</taxon>
        <taxon>Planctomycetota</taxon>
        <taxon>Planctomycetia</taxon>
        <taxon>Pirellulales</taxon>
        <taxon>Pirellulaceae</taxon>
        <taxon>Stieleria</taxon>
    </lineage>
</organism>
<proteinExistence type="predicted"/>
<gene>
    <name evidence="3" type="ORF">Pla52n_37890</name>
</gene>
<reference evidence="3 4" key="1">
    <citation type="submission" date="2019-02" db="EMBL/GenBank/DDBJ databases">
        <title>Deep-cultivation of Planctomycetes and their phenomic and genomic characterization uncovers novel biology.</title>
        <authorList>
            <person name="Wiegand S."/>
            <person name="Jogler M."/>
            <person name="Boedeker C."/>
            <person name="Pinto D."/>
            <person name="Vollmers J."/>
            <person name="Rivas-Marin E."/>
            <person name="Kohn T."/>
            <person name="Peeters S.H."/>
            <person name="Heuer A."/>
            <person name="Rast P."/>
            <person name="Oberbeckmann S."/>
            <person name="Bunk B."/>
            <person name="Jeske O."/>
            <person name="Meyerdierks A."/>
            <person name="Storesund J.E."/>
            <person name="Kallscheuer N."/>
            <person name="Luecker S."/>
            <person name="Lage O.M."/>
            <person name="Pohl T."/>
            <person name="Merkel B.J."/>
            <person name="Hornburger P."/>
            <person name="Mueller R.-W."/>
            <person name="Bruemmer F."/>
            <person name="Labrenz M."/>
            <person name="Spormann A.M."/>
            <person name="Op Den Camp H."/>
            <person name="Overmann J."/>
            <person name="Amann R."/>
            <person name="Jetten M.S.M."/>
            <person name="Mascher T."/>
            <person name="Medema M.H."/>
            <person name="Devos D.P."/>
            <person name="Kaster A.-K."/>
            <person name="Ovreas L."/>
            <person name="Rohde M."/>
            <person name="Galperin M.Y."/>
            <person name="Jogler C."/>
        </authorList>
    </citation>
    <scope>NUCLEOTIDE SEQUENCE [LARGE SCALE GENOMIC DNA]</scope>
    <source>
        <strain evidence="3 4">Pla52n</strain>
    </source>
</reference>
<feature type="region of interest" description="Disordered" evidence="1">
    <location>
        <begin position="52"/>
        <end position="76"/>
    </location>
</feature>
<dbReference type="AlphaFoldDB" id="A0A5C6ASR4"/>
<evidence type="ECO:0000313" key="3">
    <source>
        <dbReference type="EMBL" id="TWU02730.1"/>
    </source>
</evidence>
<accession>A0A5C6ASR4</accession>
<dbReference type="RefSeq" id="WP_146521003.1">
    <property type="nucleotide sequence ID" value="NZ_CP151726.1"/>
</dbReference>
<feature type="region of interest" description="Disordered" evidence="1">
    <location>
        <begin position="201"/>
        <end position="238"/>
    </location>
</feature>
<protein>
    <submittedName>
        <fullName evidence="3">Uncharacterized protein</fullName>
    </submittedName>
</protein>
<keyword evidence="2" id="KW-0472">Membrane</keyword>
<evidence type="ECO:0000256" key="2">
    <source>
        <dbReference type="SAM" id="Phobius"/>
    </source>
</evidence>
<keyword evidence="2" id="KW-0812">Transmembrane</keyword>
<sequence length="1102" mass="120391">MRKDVKRSLVIWPASASIIVIMVATVGSGNNGGARALSWLNRQLHDAWLAMGDGASGMNDPEPSKTKRAESASPNDLSAIQRFNDVPVVLSRPQQAPVLNVITQNRASETKIEPRETVSHVESASDHAVADSIDWTTIDSTPLASDPTPTVNATLFPLLERSEQGALGLALPTRLAEMVQNDVGGHYREQVESIRRNVPSNRPDVLANEIDRGSNDESTTTDTRRSFQPQSDNLDWDMSLSPARVPVIVQENTMRQDTMQQDTPDTFSAAASTANESSVTIDTSPLFHNDEVSAEGNAGFRDNVGTFNSIALSPNKKPTDPISPEPILESNSIIVSSRDALTTAADDIGSIMSRRTDLDQQPEPGTIVMDAQRDIETTRSLAEGNPAGWPICKQLSVQLKSLSMPGASDESRPAGQLVAARRSVDPEMVRWSQDVQSLLAQLQSLDRIGNPQAGPLVEQLEQLSRQGSNSAEKLQDRDAQIQWLRASHAVARRAAVWKHIWQLANRSSTNRWVGDLEGLDASETTAMAAASMHPVEAAEALRRELGDSAAAQQWGQYLLLSQIIDAANSEDPNDRVAVARQLISRVEQSQLSPEQKSFLSGPAIAKLADSVRPWSIVPIDYAALLNQLERTEANSIDLVSTDVADAIQSIRFADSESASNVASVIDTHYRNANVRLALTQQMLNRMLPDVPVQNKPVRTRILGSRVVGTSQIQSDLDLQLIPNPSGWSVELRTLGNVQTRSIGHKGPAAVATAGNSSFVASTTIDVTPSRVAVGQTDVSVNGHTRLRNIETSYDSWPLVGPLIKVIAEKKYREGSGIAQRIADRRISDSVSEEIEQTIDEKLEQASQRFSETVLGPLNRLNLDPQVIDLSTSPERLIARYRMASSSQLSSFTPRPRAPGDSLMSLQVHQSALNNTLQQLVARDDVAPISLIMRDCLDVLGQRDAALPSDLPDDVRIRFTKSRPVTFEFEDGKVWLTMRIIRFESGDRMVLTNFIVRASYVPEINGLDAHLVRDGHLSISGPGMSMRERLPVRAIFNKVLSSSRPLPITSPRLTQLDAADGLVISQLELRDGWLGLAISDADRVPTQPSSPEEDDDRIATRPE</sequence>
<keyword evidence="2" id="KW-1133">Transmembrane helix</keyword>